<dbReference type="GO" id="GO:0005737">
    <property type="term" value="C:cytoplasm"/>
    <property type="evidence" value="ECO:0007669"/>
    <property type="project" value="TreeGrafter"/>
</dbReference>
<evidence type="ECO:0000256" key="1">
    <source>
        <dbReference type="ARBA" id="ARBA00022723"/>
    </source>
</evidence>
<reference evidence="4 5" key="1">
    <citation type="journal article" date="2010" name="Stand. Genomic Sci.">
        <title>Complete genome sequence of Spirochaeta smaragdinae type strain (SEBR 4228).</title>
        <authorList>
            <person name="Mavromatis K."/>
            <person name="Yasawong M."/>
            <person name="Chertkov O."/>
            <person name="Lapidus A."/>
            <person name="Lucas S."/>
            <person name="Nolan M."/>
            <person name="Del Rio T.G."/>
            <person name="Tice H."/>
            <person name="Cheng J.F."/>
            <person name="Pitluck S."/>
            <person name="Liolios K."/>
            <person name="Ivanova N."/>
            <person name="Tapia R."/>
            <person name="Han C."/>
            <person name="Bruce D."/>
            <person name="Goodwin L."/>
            <person name="Pati A."/>
            <person name="Chen A."/>
            <person name="Palaniappan K."/>
            <person name="Land M."/>
            <person name="Hauser L."/>
            <person name="Chang Y.J."/>
            <person name="Jeffries C.D."/>
            <person name="Detter J.C."/>
            <person name="Rohde M."/>
            <person name="Brambilla E."/>
            <person name="Spring S."/>
            <person name="Goker M."/>
            <person name="Sikorski J."/>
            <person name="Woyke T."/>
            <person name="Bristow J."/>
            <person name="Eisen J.A."/>
            <person name="Markowitz V."/>
            <person name="Hugenholtz P."/>
            <person name="Klenk H.P."/>
            <person name="Kyrpides N.C."/>
        </authorList>
    </citation>
    <scope>NUCLEOTIDE SEQUENCE [LARGE SCALE GENOMIC DNA]</scope>
    <source>
        <strain evidence="5">DSM 11293 / JCM 15392 / SEBR 4228</strain>
    </source>
</reference>
<dbReference type="HOGENOM" id="CLU_006332_14_0_12"/>
<dbReference type="AlphaFoldDB" id="E1R4P9"/>
<organism evidence="4 5">
    <name type="scientific">Sediminispirochaeta smaragdinae (strain DSM 11293 / JCM 15392 / SEBR 4228)</name>
    <name type="common">Spirochaeta smaragdinae</name>
    <dbReference type="NCBI Taxonomy" id="573413"/>
    <lineage>
        <taxon>Bacteria</taxon>
        <taxon>Pseudomonadati</taxon>
        <taxon>Spirochaetota</taxon>
        <taxon>Spirochaetia</taxon>
        <taxon>Spirochaetales</taxon>
        <taxon>Spirochaetaceae</taxon>
        <taxon>Sediminispirochaeta</taxon>
    </lineage>
</organism>
<accession>E1R4P9</accession>
<proteinExistence type="predicted"/>
<feature type="domain" description="Sulfatase N-terminal" evidence="3">
    <location>
        <begin position="4"/>
        <end position="341"/>
    </location>
</feature>
<dbReference type="KEGG" id="ssm:Spirs_3036"/>
<dbReference type="Pfam" id="PF00884">
    <property type="entry name" value="Sulfatase"/>
    <property type="match status" value="1"/>
</dbReference>
<dbReference type="PANTHER" id="PTHR45953">
    <property type="entry name" value="IDURONATE 2-SULFATASE"/>
    <property type="match status" value="1"/>
</dbReference>
<protein>
    <submittedName>
        <fullName evidence="4">Sulfatase</fullName>
    </submittedName>
</protein>
<dbReference type="GO" id="GO:0004423">
    <property type="term" value="F:iduronate-2-sulfatase activity"/>
    <property type="evidence" value="ECO:0007669"/>
    <property type="project" value="TreeGrafter"/>
</dbReference>
<dbReference type="Proteomes" id="UP000002318">
    <property type="component" value="Chromosome"/>
</dbReference>
<name>E1R4P9_SEDSS</name>
<dbReference type="SUPFAM" id="SSF53649">
    <property type="entry name" value="Alkaline phosphatase-like"/>
    <property type="match status" value="1"/>
</dbReference>
<evidence type="ECO:0000313" key="5">
    <source>
        <dbReference type="Proteomes" id="UP000002318"/>
    </source>
</evidence>
<dbReference type="STRING" id="573413.Spirs_3036"/>
<dbReference type="CDD" id="cd16148">
    <property type="entry name" value="sulfatase_like"/>
    <property type="match status" value="1"/>
</dbReference>
<dbReference type="InterPro" id="IPR000917">
    <property type="entry name" value="Sulfatase_N"/>
</dbReference>
<keyword evidence="1" id="KW-0479">Metal-binding</keyword>
<dbReference type="eggNOG" id="COG3119">
    <property type="taxonomic scope" value="Bacteria"/>
</dbReference>
<evidence type="ECO:0000313" key="4">
    <source>
        <dbReference type="EMBL" id="ADK82137.1"/>
    </source>
</evidence>
<dbReference type="EMBL" id="CP002116">
    <property type="protein sequence ID" value="ADK82137.1"/>
    <property type="molecule type" value="Genomic_DNA"/>
</dbReference>
<dbReference type="Gene3D" id="3.40.720.10">
    <property type="entry name" value="Alkaline Phosphatase, subunit A"/>
    <property type="match status" value="1"/>
</dbReference>
<evidence type="ECO:0000256" key="2">
    <source>
        <dbReference type="ARBA" id="ARBA00022801"/>
    </source>
</evidence>
<keyword evidence="2" id="KW-0378">Hydrolase</keyword>
<dbReference type="GO" id="GO:0046872">
    <property type="term" value="F:metal ion binding"/>
    <property type="evidence" value="ECO:0007669"/>
    <property type="project" value="UniProtKB-KW"/>
</dbReference>
<gene>
    <name evidence="4" type="ordered locus">Spirs_3036</name>
</gene>
<evidence type="ECO:0000259" key="3">
    <source>
        <dbReference type="Pfam" id="PF00884"/>
    </source>
</evidence>
<keyword evidence="5" id="KW-1185">Reference proteome</keyword>
<dbReference type="InterPro" id="IPR017850">
    <property type="entry name" value="Alkaline_phosphatase_core_sf"/>
</dbReference>
<sequence>MKTIFLLFDSLNRKALGAYGSSMPTPNFDRLQQKSILFSNHYAGSMPCIPARRDMQTGRYNFFHSSWGPMEPYDNSLPRILREEKGVYSHIATDHAHYFEDGGTNYCTNFNTWEFHRGQEYDPWIPVVNPDMEELQGKYDRRHYDFQKGARSSHKLQFAKNKLYRMKEKSDFPMTRCFDSALRFLDINRNADNWFLHLECFDPHEPFDIPQEYIDRYDLDRNAILNWPNYARPVESPEEIDYIRRTYMALVSFCDDQLGRLLDYMDKENMWEDTALIMTTDHGFLLSEHDWWAKVVMPNYQEVSHLPLMMYHPDFKEMAGQRRNYTTSTIDLMPTVLDWYGCNIPSEVQGRSLVPVMKEDSSAERVVCCGVFGGTALITNGRYAYHLCPKYLDSTNLYEYRHHPCHMRGQFSIEEMKDTTLHKGFDFTKGMPIMKIKGRDDSKRVPNHDEQRFQDSETRLFDLLNDPNEQNAIRNPQVEQLLQHRFRSIMEYHDAPPEMIERFAL</sequence>
<dbReference type="PANTHER" id="PTHR45953:SF1">
    <property type="entry name" value="IDURONATE 2-SULFATASE"/>
    <property type="match status" value="1"/>
</dbReference>
<dbReference type="RefSeq" id="WP_013255596.1">
    <property type="nucleotide sequence ID" value="NC_014364.1"/>
</dbReference>